<proteinExistence type="predicted"/>
<accession>A0A182JC82</accession>
<organism evidence="1">
    <name type="scientific">Anopheles atroparvus</name>
    <name type="common">European mosquito</name>
    <dbReference type="NCBI Taxonomy" id="41427"/>
    <lineage>
        <taxon>Eukaryota</taxon>
        <taxon>Metazoa</taxon>
        <taxon>Ecdysozoa</taxon>
        <taxon>Arthropoda</taxon>
        <taxon>Hexapoda</taxon>
        <taxon>Insecta</taxon>
        <taxon>Pterygota</taxon>
        <taxon>Neoptera</taxon>
        <taxon>Endopterygota</taxon>
        <taxon>Diptera</taxon>
        <taxon>Nematocera</taxon>
        <taxon>Culicoidea</taxon>
        <taxon>Culicidae</taxon>
        <taxon>Anophelinae</taxon>
        <taxon>Anopheles</taxon>
    </lineage>
</organism>
<evidence type="ECO:0000313" key="1">
    <source>
        <dbReference type="EnsemblMetazoa" id="AATE015364-PA.1"/>
    </source>
</evidence>
<reference evidence="1" key="1">
    <citation type="submission" date="2022-08" db="UniProtKB">
        <authorList>
            <consortium name="EnsemblMetazoa"/>
        </authorList>
    </citation>
    <scope>IDENTIFICATION</scope>
    <source>
        <strain evidence="1">EBRO</strain>
    </source>
</reference>
<dbReference type="VEuPathDB" id="VectorBase:AATE015364"/>
<name>A0A182JC82_ANOAO</name>
<sequence length="139" mass="15668">MAATSLRDGHQPVQVILEGEQRSSERTLRYLGVVLHDYLSWRPHVEYVAAKAKQLNDVLLSLMRNHGGPRSSKRRVLAKVTNSVLQLLLDDAIDKEGKKRLQQLSFGRRNGLTPCGSYRNDGTTSLRIWNHGTTAYTGR</sequence>
<dbReference type="AlphaFoldDB" id="A0A182JC82"/>
<dbReference type="EnsemblMetazoa" id="AATE015364-RA">
    <property type="protein sequence ID" value="AATE015364-PA.1"/>
    <property type="gene ID" value="AATE015364"/>
</dbReference>
<protein>
    <submittedName>
        <fullName evidence="1">Uncharacterized protein</fullName>
    </submittedName>
</protein>